<dbReference type="InterPro" id="IPR037523">
    <property type="entry name" value="VOC_core"/>
</dbReference>
<evidence type="ECO:0000313" key="2">
    <source>
        <dbReference type="EMBL" id="CAG7644782.1"/>
    </source>
</evidence>
<feature type="domain" description="VOC" evidence="1">
    <location>
        <begin position="2"/>
        <end position="120"/>
    </location>
</feature>
<dbReference type="InterPro" id="IPR004360">
    <property type="entry name" value="Glyas_Fos-R_dOase_dom"/>
</dbReference>
<dbReference type="PANTHER" id="PTHR36113:SF3">
    <property type="entry name" value="SLL5075 PROTEIN"/>
    <property type="match status" value="1"/>
</dbReference>
<comment type="caution">
    <text evidence="2">The sequence shown here is derived from an EMBL/GenBank/DDBJ whole genome shotgun (WGS) entry which is preliminary data.</text>
</comment>
<keyword evidence="3" id="KW-1185">Reference proteome</keyword>
<dbReference type="EMBL" id="CAJVCE010000009">
    <property type="protein sequence ID" value="CAG7644782.1"/>
    <property type="molecule type" value="Genomic_DNA"/>
</dbReference>
<dbReference type="PROSITE" id="PS51819">
    <property type="entry name" value="VOC"/>
    <property type="match status" value="1"/>
</dbReference>
<name>A0ABN7TKY5_9BACL</name>
<dbReference type="InterPro" id="IPR051332">
    <property type="entry name" value="Fosfomycin_Res_Enzymes"/>
</dbReference>
<dbReference type="RefSeq" id="WP_218099667.1">
    <property type="nucleotide sequence ID" value="NZ_CAJVCE010000009.1"/>
</dbReference>
<dbReference type="PANTHER" id="PTHR36113">
    <property type="entry name" value="LYASE, PUTATIVE-RELATED-RELATED"/>
    <property type="match status" value="1"/>
</dbReference>
<dbReference type="Pfam" id="PF00903">
    <property type="entry name" value="Glyoxalase"/>
    <property type="match status" value="1"/>
</dbReference>
<proteinExistence type="predicted"/>
<organism evidence="2 3">
    <name type="scientific">Paenibacillus allorhizosphaerae</name>
    <dbReference type="NCBI Taxonomy" id="2849866"/>
    <lineage>
        <taxon>Bacteria</taxon>
        <taxon>Bacillati</taxon>
        <taxon>Bacillota</taxon>
        <taxon>Bacilli</taxon>
        <taxon>Bacillales</taxon>
        <taxon>Paenibacillaceae</taxon>
        <taxon>Paenibacillus</taxon>
    </lineage>
</organism>
<sequence>MKLNHLNLCVYDLSEAIIFFQNLFDFQLLDQKGDFIAAMTDGHGFSLVLSKLRSDQNDAAPYPKDFHLGFYVETMTEVDHFFKKLAAAGIASEHEPRMIRGGYTLYFTALGGILFEVTCYNLQK</sequence>
<evidence type="ECO:0000259" key="1">
    <source>
        <dbReference type="PROSITE" id="PS51819"/>
    </source>
</evidence>
<evidence type="ECO:0000313" key="3">
    <source>
        <dbReference type="Proteomes" id="UP000730618"/>
    </source>
</evidence>
<dbReference type="CDD" id="cd06587">
    <property type="entry name" value="VOC"/>
    <property type="match status" value="1"/>
</dbReference>
<accession>A0ABN7TKY5</accession>
<protein>
    <recommendedName>
        <fullName evidence="1">VOC domain-containing protein</fullName>
    </recommendedName>
</protein>
<gene>
    <name evidence="2" type="ORF">PAECIP111802_03344</name>
</gene>
<reference evidence="2 3" key="1">
    <citation type="submission" date="2021-06" db="EMBL/GenBank/DDBJ databases">
        <authorList>
            <person name="Criscuolo A."/>
        </authorList>
    </citation>
    <scope>NUCLEOTIDE SEQUENCE [LARGE SCALE GENOMIC DNA]</scope>
    <source>
        <strain evidence="3">CIP 111802</strain>
    </source>
</reference>
<dbReference type="Proteomes" id="UP000730618">
    <property type="component" value="Unassembled WGS sequence"/>
</dbReference>